<feature type="compositionally biased region" description="Basic residues" evidence="1">
    <location>
        <begin position="85"/>
        <end position="108"/>
    </location>
</feature>
<sequence>ALRGSPAGRRDQLVVPPPAPAGHVRAVGGGGRAVVPVLGQGAEGHHPRAATGRRRRAARALPGRDGGARWTARAAARAAAAQPGLRRRRRRALPRRSGRAARRSRRVRAASSELVRDRRRGAPRPARGGSRGGRPGAGARRGTARRLARIRLPAPAREPGDVPLVVRRRHDRGRGGRHAGRRRAWGGELVHLRQHGLRRRRRQRAQPHGAPAGGRRAARRL</sequence>
<feature type="compositionally biased region" description="Low complexity" evidence="1">
    <location>
        <begin position="59"/>
        <end position="84"/>
    </location>
</feature>
<name>A0A6J4UNG2_9ACTN</name>
<dbReference type="AlphaFoldDB" id="A0A6J4UNG2"/>
<protein>
    <submittedName>
        <fullName evidence="2">Uncharacterized protein</fullName>
    </submittedName>
</protein>
<reference evidence="2" key="1">
    <citation type="submission" date="2020-02" db="EMBL/GenBank/DDBJ databases">
        <authorList>
            <person name="Meier V. D."/>
        </authorList>
    </citation>
    <scope>NUCLEOTIDE SEQUENCE</scope>
    <source>
        <strain evidence="2">AVDCRST_MAG79</strain>
    </source>
</reference>
<feature type="compositionally biased region" description="Low complexity" evidence="1">
    <location>
        <begin position="206"/>
        <end position="215"/>
    </location>
</feature>
<feature type="non-terminal residue" evidence="2">
    <location>
        <position position="1"/>
    </location>
</feature>
<accession>A0A6J4UNG2</accession>
<gene>
    <name evidence="2" type="ORF">AVDCRST_MAG79-2943</name>
</gene>
<dbReference type="EMBL" id="CADCWC010000465">
    <property type="protein sequence ID" value="CAA9554124.1"/>
    <property type="molecule type" value="Genomic_DNA"/>
</dbReference>
<evidence type="ECO:0000313" key="2">
    <source>
        <dbReference type="EMBL" id="CAA9554124.1"/>
    </source>
</evidence>
<feature type="compositionally biased region" description="Basic residues" evidence="1">
    <location>
        <begin position="192"/>
        <end position="205"/>
    </location>
</feature>
<proteinExistence type="predicted"/>
<feature type="compositionally biased region" description="Basic residues" evidence="1">
    <location>
        <begin position="166"/>
        <end position="184"/>
    </location>
</feature>
<organism evidence="2">
    <name type="scientific">uncultured Thermoleophilia bacterium</name>
    <dbReference type="NCBI Taxonomy" id="1497501"/>
    <lineage>
        <taxon>Bacteria</taxon>
        <taxon>Bacillati</taxon>
        <taxon>Actinomycetota</taxon>
        <taxon>Thermoleophilia</taxon>
        <taxon>environmental samples</taxon>
    </lineage>
</organism>
<feature type="compositionally biased region" description="Basic residues" evidence="1">
    <location>
        <begin position="47"/>
        <end position="58"/>
    </location>
</feature>
<feature type="region of interest" description="Disordered" evidence="1">
    <location>
        <begin position="1"/>
        <end position="221"/>
    </location>
</feature>
<feature type="non-terminal residue" evidence="2">
    <location>
        <position position="221"/>
    </location>
</feature>
<evidence type="ECO:0000256" key="1">
    <source>
        <dbReference type="SAM" id="MobiDB-lite"/>
    </source>
</evidence>